<comment type="caution">
    <text evidence="2">The sequence shown here is derived from an EMBL/GenBank/DDBJ whole genome shotgun (WGS) entry which is preliminary data.</text>
</comment>
<sequence>MGKYLEITNVQLQHNVWKHLLISAGLLAASPLILGISNLDAAESAKILETYVALIGIILFVPVFLPEQNRDLWELVKAKYTNITSVYLIRVGLSLLESVLLVLVYIGVMHSGNCEMEIGRYFFGTMAEILAFGGLGIFAYAVSDNLIAGYMIPLGYYIAATGAGYKYLGKLYPFGMLEDFTTKYWILATGILLMAGGIFLFRRKR</sequence>
<feature type="transmembrane region" description="Helical" evidence="1">
    <location>
        <begin position="85"/>
        <end position="109"/>
    </location>
</feature>
<evidence type="ECO:0000256" key="1">
    <source>
        <dbReference type="SAM" id="Phobius"/>
    </source>
</evidence>
<feature type="transmembrane region" description="Helical" evidence="1">
    <location>
        <begin position="16"/>
        <end position="36"/>
    </location>
</feature>
<dbReference type="Proteomes" id="UP000823895">
    <property type="component" value="Unassembled WGS sequence"/>
</dbReference>
<keyword evidence="1" id="KW-0472">Membrane</keyword>
<accession>A0A9D2T346</accession>
<keyword evidence="1" id="KW-1133">Transmembrane helix</keyword>
<organism evidence="2 3">
    <name type="scientific">Candidatus Mediterraneibacter gallistercoris</name>
    <dbReference type="NCBI Taxonomy" id="2838671"/>
    <lineage>
        <taxon>Bacteria</taxon>
        <taxon>Bacillati</taxon>
        <taxon>Bacillota</taxon>
        <taxon>Clostridia</taxon>
        <taxon>Lachnospirales</taxon>
        <taxon>Lachnospiraceae</taxon>
        <taxon>Mediterraneibacter</taxon>
    </lineage>
</organism>
<evidence type="ECO:0000313" key="3">
    <source>
        <dbReference type="Proteomes" id="UP000823895"/>
    </source>
</evidence>
<proteinExistence type="predicted"/>
<feature type="transmembrane region" description="Helical" evidence="1">
    <location>
        <begin position="184"/>
        <end position="201"/>
    </location>
</feature>
<reference evidence="2" key="1">
    <citation type="journal article" date="2021" name="PeerJ">
        <title>Extensive microbial diversity within the chicken gut microbiome revealed by metagenomics and culture.</title>
        <authorList>
            <person name="Gilroy R."/>
            <person name="Ravi A."/>
            <person name="Getino M."/>
            <person name="Pursley I."/>
            <person name="Horton D.L."/>
            <person name="Alikhan N.F."/>
            <person name="Baker D."/>
            <person name="Gharbi K."/>
            <person name="Hall N."/>
            <person name="Watson M."/>
            <person name="Adriaenssens E.M."/>
            <person name="Foster-Nyarko E."/>
            <person name="Jarju S."/>
            <person name="Secka A."/>
            <person name="Antonio M."/>
            <person name="Oren A."/>
            <person name="Chaudhuri R.R."/>
            <person name="La Ragione R."/>
            <person name="Hildebrand F."/>
            <person name="Pallen M.J."/>
        </authorList>
    </citation>
    <scope>NUCLEOTIDE SEQUENCE</scope>
    <source>
        <strain evidence="2">CHK165-2605</strain>
    </source>
</reference>
<dbReference type="EMBL" id="DWWI01000191">
    <property type="protein sequence ID" value="HJC43814.1"/>
    <property type="molecule type" value="Genomic_DNA"/>
</dbReference>
<protein>
    <submittedName>
        <fullName evidence="2">Uncharacterized protein</fullName>
    </submittedName>
</protein>
<gene>
    <name evidence="2" type="ORF">H9756_09090</name>
</gene>
<reference evidence="2" key="2">
    <citation type="submission" date="2021-04" db="EMBL/GenBank/DDBJ databases">
        <authorList>
            <person name="Gilroy R."/>
        </authorList>
    </citation>
    <scope>NUCLEOTIDE SEQUENCE</scope>
    <source>
        <strain evidence="2">CHK165-2605</strain>
    </source>
</reference>
<name>A0A9D2T346_9FIRM</name>
<dbReference type="AlphaFoldDB" id="A0A9D2T346"/>
<evidence type="ECO:0000313" key="2">
    <source>
        <dbReference type="EMBL" id="HJC43814.1"/>
    </source>
</evidence>
<keyword evidence="1" id="KW-0812">Transmembrane</keyword>
<feature type="transmembrane region" description="Helical" evidence="1">
    <location>
        <begin position="48"/>
        <end position="65"/>
    </location>
</feature>
<feature type="transmembrane region" description="Helical" evidence="1">
    <location>
        <begin position="121"/>
        <end position="142"/>
    </location>
</feature>